<dbReference type="PROSITE" id="PS50977">
    <property type="entry name" value="HTH_TETR_2"/>
    <property type="match status" value="1"/>
</dbReference>
<sequence>MTTHDNAAASRRTGGYANGRARRQQILDAAMNLFGDVGYRSASLREIAARVGISHPGLLHHFPTKEALLLAVLERRDEIDTATLQEDSDDGVELLRRVIDIVALNTHRRGVVELYTALAAEATSATHPAHDYFTQRYRHTLAAVTRAYRLTHEQGHLRDGISPAAAAAQLVAVMDGLQLQWLLDGGRTDMTGVVREFIAAQLTVAL</sequence>
<evidence type="ECO:0000313" key="8">
    <source>
        <dbReference type="Proteomes" id="UP001415169"/>
    </source>
</evidence>
<dbReference type="InterPro" id="IPR009057">
    <property type="entry name" value="Homeodomain-like_sf"/>
</dbReference>
<keyword evidence="2" id="KW-0805">Transcription regulation</keyword>
<dbReference type="EMBL" id="BAABBV010000001">
    <property type="protein sequence ID" value="GAA4161016.1"/>
    <property type="molecule type" value="Genomic_DNA"/>
</dbReference>
<dbReference type="Pfam" id="PF00440">
    <property type="entry name" value="TetR_N"/>
    <property type="match status" value="1"/>
</dbReference>
<keyword evidence="8" id="KW-1185">Reference proteome</keyword>
<organism evidence="7 8">
    <name type="scientific">Gryllotalpicola daejeonensis</name>
    <dbReference type="NCBI Taxonomy" id="993087"/>
    <lineage>
        <taxon>Bacteria</taxon>
        <taxon>Bacillati</taxon>
        <taxon>Actinomycetota</taxon>
        <taxon>Actinomycetes</taxon>
        <taxon>Micrococcales</taxon>
        <taxon>Microbacteriaceae</taxon>
        <taxon>Gryllotalpicola</taxon>
    </lineage>
</organism>
<feature type="DNA-binding region" description="H-T-H motif" evidence="5">
    <location>
        <begin position="43"/>
        <end position="62"/>
    </location>
</feature>
<evidence type="ECO:0000256" key="1">
    <source>
        <dbReference type="ARBA" id="ARBA00022491"/>
    </source>
</evidence>
<protein>
    <submittedName>
        <fullName evidence="7">TetR/AcrR family transcriptional regulator</fullName>
    </submittedName>
</protein>
<evidence type="ECO:0000256" key="3">
    <source>
        <dbReference type="ARBA" id="ARBA00023125"/>
    </source>
</evidence>
<proteinExistence type="predicted"/>
<keyword evidence="4" id="KW-0804">Transcription</keyword>
<evidence type="ECO:0000256" key="2">
    <source>
        <dbReference type="ARBA" id="ARBA00023015"/>
    </source>
</evidence>
<dbReference type="InterPro" id="IPR001647">
    <property type="entry name" value="HTH_TetR"/>
</dbReference>
<reference evidence="7" key="1">
    <citation type="journal article" date="2014" name="Int. J. Syst. Evol. Microbiol.">
        <title>Complete genome of a new Firmicutes species belonging to the dominant human colonic microbiota ('Ruminococcus bicirculans') reveals two chromosomes and a selective capacity to utilize plant glucans.</title>
        <authorList>
            <consortium name="NISC Comparative Sequencing Program"/>
            <person name="Wegmann U."/>
            <person name="Louis P."/>
            <person name="Goesmann A."/>
            <person name="Henrissat B."/>
            <person name="Duncan S.H."/>
            <person name="Flint H.J."/>
        </authorList>
    </citation>
    <scope>NUCLEOTIDE SEQUENCE</scope>
    <source>
        <strain evidence="7">JCM 17590</strain>
    </source>
</reference>
<reference evidence="7" key="2">
    <citation type="submission" date="2023-12" db="EMBL/GenBank/DDBJ databases">
        <authorList>
            <person name="Sun Q."/>
            <person name="Inoue M."/>
        </authorList>
    </citation>
    <scope>NUCLEOTIDE SEQUENCE</scope>
    <source>
        <strain evidence="7">JCM 17590</strain>
    </source>
</reference>
<evidence type="ECO:0000256" key="4">
    <source>
        <dbReference type="ARBA" id="ARBA00023163"/>
    </source>
</evidence>
<accession>A0ABP7ZK41</accession>
<dbReference type="InterPro" id="IPR039538">
    <property type="entry name" value="BetI_C"/>
</dbReference>
<comment type="caution">
    <text evidence="7">The sequence shown here is derived from an EMBL/GenBank/DDBJ whole genome shotgun (WGS) entry which is preliminary data.</text>
</comment>
<dbReference type="PANTHER" id="PTHR47506">
    <property type="entry name" value="TRANSCRIPTIONAL REGULATORY PROTEIN"/>
    <property type="match status" value="1"/>
</dbReference>
<dbReference type="SUPFAM" id="SSF46689">
    <property type="entry name" value="Homeodomain-like"/>
    <property type="match status" value="1"/>
</dbReference>
<feature type="domain" description="HTH tetR-type" evidence="6">
    <location>
        <begin position="20"/>
        <end position="80"/>
    </location>
</feature>
<dbReference type="Gene3D" id="1.10.357.10">
    <property type="entry name" value="Tetracycline Repressor, domain 2"/>
    <property type="match status" value="1"/>
</dbReference>
<gene>
    <name evidence="7" type="ORF">GCM10022286_17960</name>
</gene>
<evidence type="ECO:0000313" key="7">
    <source>
        <dbReference type="EMBL" id="GAA4161016.1"/>
    </source>
</evidence>
<evidence type="ECO:0000256" key="5">
    <source>
        <dbReference type="PROSITE-ProRule" id="PRU00335"/>
    </source>
</evidence>
<keyword evidence="3 5" id="KW-0238">DNA-binding</keyword>
<dbReference type="Proteomes" id="UP001415169">
    <property type="component" value="Unassembled WGS sequence"/>
</dbReference>
<dbReference type="InterPro" id="IPR036271">
    <property type="entry name" value="Tet_transcr_reg_TetR-rel_C_sf"/>
</dbReference>
<dbReference type="SUPFAM" id="SSF48498">
    <property type="entry name" value="Tetracyclin repressor-like, C-terminal domain"/>
    <property type="match status" value="1"/>
</dbReference>
<keyword evidence="1" id="KW-0678">Repressor</keyword>
<dbReference type="PANTHER" id="PTHR47506:SF6">
    <property type="entry name" value="HTH-TYPE TRANSCRIPTIONAL REPRESSOR NEMR"/>
    <property type="match status" value="1"/>
</dbReference>
<dbReference type="PRINTS" id="PR00455">
    <property type="entry name" value="HTHTETR"/>
</dbReference>
<name>A0ABP7ZK41_9MICO</name>
<dbReference type="Pfam" id="PF13977">
    <property type="entry name" value="TetR_C_6"/>
    <property type="match status" value="1"/>
</dbReference>
<dbReference type="RefSeq" id="WP_344791421.1">
    <property type="nucleotide sequence ID" value="NZ_BAABBV010000001.1"/>
</dbReference>
<evidence type="ECO:0000259" key="6">
    <source>
        <dbReference type="PROSITE" id="PS50977"/>
    </source>
</evidence>